<reference evidence="4 5" key="1">
    <citation type="journal article" date="2018" name="Microb. Genom.">
        <title>Expanding an expanded genome: long-read sequencing of Trypanosoma cruzi.</title>
        <authorList>
            <person name="Berna L."/>
            <person name="Rodriguez M."/>
            <person name="Chiribao M.L."/>
            <person name="Parodi-Talice A."/>
            <person name="Pita S."/>
            <person name="Rijo G."/>
            <person name="Alvarez-Valin F."/>
            <person name="Robello C."/>
        </authorList>
    </citation>
    <scope>NUCLEOTIDE SEQUENCE [LARGE SCALE GENOMIC DNA]</scope>
    <source>
        <strain evidence="4 5">Dm28c</strain>
    </source>
</reference>
<evidence type="ECO:0000313" key="4">
    <source>
        <dbReference type="EMBL" id="PWV02447.1"/>
    </source>
</evidence>
<feature type="compositionally biased region" description="Polar residues" evidence="2">
    <location>
        <begin position="403"/>
        <end position="416"/>
    </location>
</feature>
<feature type="compositionally biased region" description="Polar residues" evidence="2">
    <location>
        <begin position="373"/>
        <end position="382"/>
    </location>
</feature>
<dbReference type="VEuPathDB" id="TriTrypDB:TcCLB.510661.230"/>
<dbReference type="VEuPathDB" id="TriTrypDB:TcCLB.510741.40"/>
<protein>
    <recommendedName>
        <fullName evidence="3">RRM domain-containing protein</fullName>
    </recommendedName>
</protein>
<dbReference type="VEuPathDB" id="TriTrypDB:TcCL_NonESM00207"/>
<dbReference type="AlphaFoldDB" id="A0A2V2W2Z9"/>
<name>A0A2V2W2Z9_TRYCR</name>
<dbReference type="VEuPathDB" id="TriTrypDB:TcBrA4_0062150"/>
<proteinExistence type="predicted"/>
<dbReference type="CDD" id="cd00590">
    <property type="entry name" value="RRM_SF"/>
    <property type="match status" value="1"/>
</dbReference>
<dbReference type="VEuPathDB" id="TriTrypDB:TcG_00566"/>
<feature type="compositionally biased region" description="Pro residues" evidence="2">
    <location>
        <begin position="549"/>
        <end position="559"/>
    </location>
</feature>
<evidence type="ECO:0000256" key="2">
    <source>
        <dbReference type="SAM" id="MobiDB-lite"/>
    </source>
</evidence>
<dbReference type="GO" id="GO:0003723">
    <property type="term" value="F:RNA binding"/>
    <property type="evidence" value="ECO:0007669"/>
    <property type="project" value="UniProtKB-UniRule"/>
</dbReference>
<dbReference type="Proteomes" id="UP000246121">
    <property type="component" value="Unassembled WGS sequence"/>
</dbReference>
<feature type="compositionally biased region" description="Pro residues" evidence="2">
    <location>
        <begin position="571"/>
        <end position="581"/>
    </location>
</feature>
<dbReference type="VEuPathDB" id="TriTrypDB:TCDM_00171"/>
<evidence type="ECO:0000313" key="5">
    <source>
        <dbReference type="Proteomes" id="UP000246121"/>
    </source>
</evidence>
<dbReference type="VEuPathDB" id="TriTrypDB:C4B63_2g768"/>
<feature type="domain" description="RRM" evidence="3">
    <location>
        <begin position="279"/>
        <end position="354"/>
    </location>
</feature>
<gene>
    <name evidence="4" type="ORF">C4B63_2g768</name>
</gene>
<dbReference type="VEuPathDB" id="TriTrypDB:BCY84_14044"/>
<feature type="compositionally biased region" description="Low complexity" evidence="2">
    <location>
        <begin position="442"/>
        <end position="453"/>
    </location>
</feature>
<evidence type="ECO:0000256" key="1">
    <source>
        <dbReference type="PROSITE-ProRule" id="PRU00176"/>
    </source>
</evidence>
<sequence>MGKTLGLSSLELKALSVPSSLRFLLGVEYDVLLCVTEVGKRRSCTIRFPVLGINFQKLLELCAERFGLCCTQNEDHSLLSGTAIIPPLRYIDYLPGALHAEELLGCLGVKPVTNPKRYGASVHDFLASFIDYSGYNTDASLADVHGTGFYLTLDHGLSTATHSHLVKISFHKGCSLEEALREFEEFSGWTTFDIRYEDVDDKLAGGVVVMPSVQDACDLFEKYEDEDSDDEGGLLPFILRPVSPLTSVPSVEDSALKRLRDHQWGEIEKFWERFPKWKNCVVVSNLYESASLEEALALFKDLTVTASSLVEDNSPARRRRVFVTFATSDEAKTALFVDGKSTKGKTLRVQVSPPYLNESRRGRVLESRPPSLSEPTGQQPATETRPVSLGSPAHAREKRDAAASNNPEASTPSGRNRSSKKAGDDKNWNAPVPKSRTPIQDAASAPVSGAAAAREGGDQKKTVTPPKQSQHSPIIVASTMNANAREFVPSSTYQASTTSPEYYHSSIPMAYLDENYGQPPPCYPAVALGPVGMARPMGVVPRSLRSGAAPPPYSSPPPYSMVSGQSMHMAQPPPPPPPPSS</sequence>
<dbReference type="PROSITE" id="PS50102">
    <property type="entry name" value="RRM"/>
    <property type="match status" value="1"/>
</dbReference>
<dbReference type="InterPro" id="IPR000504">
    <property type="entry name" value="RRM_dom"/>
</dbReference>
<evidence type="ECO:0000259" key="3">
    <source>
        <dbReference type="PROSITE" id="PS50102"/>
    </source>
</evidence>
<feature type="region of interest" description="Disordered" evidence="2">
    <location>
        <begin position="348"/>
        <end position="471"/>
    </location>
</feature>
<dbReference type="VEuPathDB" id="TriTrypDB:Tc_MARK_4451"/>
<feature type="region of interest" description="Disordered" evidence="2">
    <location>
        <begin position="541"/>
        <end position="581"/>
    </location>
</feature>
<dbReference type="EMBL" id="PRFA01000002">
    <property type="protein sequence ID" value="PWV02447.1"/>
    <property type="molecule type" value="Genomic_DNA"/>
</dbReference>
<dbReference type="VEuPathDB" id="TriTrypDB:C3747_71g123"/>
<dbReference type="VEuPathDB" id="TriTrypDB:TcYC6_0069310"/>
<organism evidence="4 5">
    <name type="scientific">Trypanosoma cruzi</name>
    <dbReference type="NCBI Taxonomy" id="5693"/>
    <lineage>
        <taxon>Eukaryota</taxon>
        <taxon>Discoba</taxon>
        <taxon>Euglenozoa</taxon>
        <taxon>Kinetoplastea</taxon>
        <taxon>Metakinetoplastina</taxon>
        <taxon>Trypanosomatida</taxon>
        <taxon>Trypanosomatidae</taxon>
        <taxon>Trypanosoma</taxon>
        <taxon>Schizotrypanum</taxon>
    </lineage>
</organism>
<comment type="caution">
    <text evidence="4">The sequence shown here is derived from an EMBL/GenBank/DDBJ whole genome shotgun (WGS) entry which is preliminary data.</text>
</comment>
<dbReference type="SUPFAM" id="SSF54928">
    <property type="entry name" value="RNA-binding domain, RBD"/>
    <property type="match status" value="1"/>
</dbReference>
<dbReference type="Gene3D" id="3.30.70.330">
    <property type="match status" value="1"/>
</dbReference>
<keyword evidence="1" id="KW-0694">RNA-binding</keyword>
<accession>A0A2V2W2Z9</accession>
<dbReference type="VEuPathDB" id="TriTrypDB:TCSYLVIO_005823"/>
<dbReference type="InterPro" id="IPR012677">
    <property type="entry name" value="Nucleotide-bd_a/b_plait_sf"/>
</dbReference>
<dbReference type="VEuPathDB" id="TriTrypDB:ECC02_001383"/>
<dbReference type="InterPro" id="IPR035979">
    <property type="entry name" value="RBD_domain_sf"/>
</dbReference>